<feature type="domain" description="Metalloprotease TldD/E N-terminal" evidence="2">
    <location>
        <begin position="19"/>
        <end position="80"/>
    </location>
</feature>
<dbReference type="PANTHER" id="PTHR43421">
    <property type="entry name" value="METALLOPROTEASE PMBA"/>
    <property type="match status" value="1"/>
</dbReference>
<evidence type="ECO:0000259" key="2">
    <source>
        <dbReference type="Pfam" id="PF01523"/>
    </source>
</evidence>
<dbReference type="InterPro" id="IPR047657">
    <property type="entry name" value="PmbA"/>
</dbReference>
<dbReference type="PANTHER" id="PTHR43421:SF1">
    <property type="entry name" value="METALLOPROTEASE PMBA"/>
    <property type="match status" value="1"/>
</dbReference>
<protein>
    <submittedName>
        <fullName evidence="5">PmbA protein</fullName>
    </submittedName>
</protein>
<dbReference type="InterPro" id="IPR045569">
    <property type="entry name" value="Metalloprtase-TldD/E_C"/>
</dbReference>
<reference evidence="5 6" key="1">
    <citation type="submission" date="2016-10" db="EMBL/GenBank/DDBJ databases">
        <authorList>
            <person name="de Groot N.N."/>
        </authorList>
    </citation>
    <scope>NUCLEOTIDE SEQUENCE [LARGE SCALE GENOMIC DNA]</scope>
    <source>
        <strain evidence="5 6">DSM 23310</strain>
    </source>
</reference>
<accession>A0A1H2RB97</accession>
<dbReference type="InterPro" id="IPR002510">
    <property type="entry name" value="Metalloprtase-TldD/E_N"/>
</dbReference>
<dbReference type="AlphaFoldDB" id="A0A1H2RB97"/>
<evidence type="ECO:0000313" key="5">
    <source>
        <dbReference type="EMBL" id="SDW16565.1"/>
    </source>
</evidence>
<dbReference type="GO" id="GO:0006508">
    <property type="term" value="P:proteolysis"/>
    <property type="evidence" value="ECO:0007669"/>
    <property type="project" value="InterPro"/>
</dbReference>
<dbReference type="Proteomes" id="UP000198828">
    <property type="component" value="Unassembled WGS sequence"/>
</dbReference>
<sequence>MDIDRLFNRGKELGIEDMEVYVVEKSSTKFKIYKGELENQNISKEKALSLRGVYNGKMGYSYTEKLTEDSIDELISNLIQYAQCNEREYVERLSGHVKIERKDRANRLNQYDDEKKISFLKSIEKMAYSMDERVYLVQTCNYEEYENTVYIKNTKGLELKDSYGAAIISLFVVAKDNDDTQTGYSHRVIDDLLEEDKTALVDEAVKDAVNMLGASSIPSGNYKVILRNNVAADLFGTMVPVFLANMVQENMSLMKGKIGEQVGSDLLNIVEDPFLKRGIINRMFDDEGTPTFTKHIIKNGILKTILHNNKTAEKDGIKSTGNGFRTSHKSTIGVMPTNMYIEMGNNTLEEMIRSIDTGVLITDIQGLHAGINTVSGEISLSSNGYYIEDGKIVKPVNQITIAGNFYDMIKGIEALGDDIGFSISGNYYFVSPSMIIDRLTVSGN</sequence>
<dbReference type="GO" id="GO:0008237">
    <property type="term" value="F:metallopeptidase activity"/>
    <property type="evidence" value="ECO:0007669"/>
    <property type="project" value="InterPro"/>
</dbReference>
<dbReference type="InterPro" id="IPR045570">
    <property type="entry name" value="Metalloprtase-TldD/E_cen_dom"/>
</dbReference>
<dbReference type="SUPFAM" id="SSF111283">
    <property type="entry name" value="Putative modulator of DNA gyrase, PmbA/TldD"/>
    <property type="match status" value="1"/>
</dbReference>
<evidence type="ECO:0000313" key="6">
    <source>
        <dbReference type="Proteomes" id="UP000198828"/>
    </source>
</evidence>
<dbReference type="InterPro" id="IPR036059">
    <property type="entry name" value="TldD/PmbA_sf"/>
</dbReference>
<dbReference type="Gene3D" id="3.30.2290.10">
    <property type="entry name" value="PmbA/TldD superfamily"/>
    <property type="match status" value="1"/>
</dbReference>
<dbReference type="EMBL" id="FNNG01000001">
    <property type="protein sequence ID" value="SDW16565.1"/>
    <property type="molecule type" value="Genomic_DNA"/>
</dbReference>
<feature type="domain" description="Metalloprotease TldD/E C-terminal" evidence="3">
    <location>
        <begin position="219"/>
        <end position="443"/>
    </location>
</feature>
<dbReference type="GO" id="GO:0005829">
    <property type="term" value="C:cytosol"/>
    <property type="evidence" value="ECO:0007669"/>
    <property type="project" value="TreeGrafter"/>
</dbReference>
<dbReference type="OrthoDB" id="9803213at2"/>
<comment type="similarity">
    <text evidence="1">Belongs to the peptidase U62 family.</text>
</comment>
<proteinExistence type="inferred from homology"/>
<gene>
    <name evidence="5" type="ORF">SAMN05660923_00331</name>
</gene>
<evidence type="ECO:0000256" key="1">
    <source>
        <dbReference type="ARBA" id="ARBA00005836"/>
    </source>
</evidence>
<evidence type="ECO:0000259" key="3">
    <source>
        <dbReference type="Pfam" id="PF19289"/>
    </source>
</evidence>
<name>A0A1H2RB97_9FIRM</name>
<dbReference type="InterPro" id="IPR035068">
    <property type="entry name" value="TldD/PmbA_N"/>
</dbReference>
<keyword evidence="6" id="KW-1185">Reference proteome</keyword>
<feature type="domain" description="Metalloprotease TldD/E central" evidence="4">
    <location>
        <begin position="108"/>
        <end position="212"/>
    </location>
</feature>
<dbReference type="Pfam" id="PF19290">
    <property type="entry name" value="PmbA_TldD_2nd"/>
    <property type="match status" value="1"/>
</dbReference>
<dbReference type="RefSeq" id="WP_093750183.1">
    <property type="nucleotide sequence ID" value="NZ_FNNG01000001.1"/>
</dbReference>
<organism evidence="5 6">
    <name type="scientific">Tepidimicrobium xylanilyticum</name>
    <dbReference type="NCBI Taxonomy" id="1123352"/>
    <lineage>
        <taxon>Bacteria</taxon>
        <taxon>Bacillati</taxon>
        <taxon>Bacillota</taxon>
        <taxon>Tissierellia</taxon>
        <taxon>Tissierellales</taxon>
        <taxon>Tepidimicrobiaceae</taxon>
        <taxon>Tepidimicrobium</taxon>
    </lineage>
</organism>
<evidence type="ECO:0000259" key="4">
    <source>
        <dbReference type="Pfam" id="PF19290"/>
    </source>
</evidence>
<dbReference type="Pfam" id="PF01523">
    <property type="entry name" value="PmbA_TldD_1st"/>
    <property type="match status" value="1"/>
</dbReference>
<dbReference type="Pfam" id="PF19289">
    <property type="entry name" value="PmbA_TldD_3rd"/>
    <property type="match status" value="1"/>
</dbReference>